<organism evidence="1">
    <name type="scientific">gut metagenome</name>
    <dbReference type="NCBI Taxonomy" id="749906"/>
    <lineage>
        <taxon>unclassified sequences</taxon>
        <taxon>metagenomes</taxon>
        <taxon>organismal metagenomes</taxon>
    </lineage>
</organism>
<comment type="caution">
    <text evidence="1">The sequence shown here is derived from an EMBL/GenBank/DDBJ whole genome shotgun (WGS) entry which is preliminary data.</text>
</comment>
<dbReference type="EMBL" id="AMCI01009242">
    <property type="protein sequence ID" value="EJW89816.1"/>
    <property type="molecule type" value="Genomic_DNA"/>
</dbReference>
<evidence type="ECO:0000313" key="1">
    <source>
        <dbReference type="EMBL" id="EJW89816.1"/>
    </source>
</evidence>
<name>J9F4J0_9ZZZZ</name>
<dbReference type="AlphaFoldDB" id="J9F4J0"/>
<feature type="non-terminal residue" evidence="1">
    <location>
        <position position="1"/>
    </location>
</feature>
<protein>
    <submittedName>
        <fullName evidence="1">Uncharacterized protein</fullName>
    </submittedName>
</protein>
<proteinExistence type="predicted"/>
<reference evidence="1" key="1">
    <citation type="journal article" date="2012" name="PLoS ONE">
        <title>Gene sets for utilization of primary and secondary nutrition supplies in the distal gut of endangered iberian lynx.</title>
        <authorList>
            <person name="Alcaide M."/>
            <person name="Messina E."/>
            <person name="Richter M."/>
            <person name="Bargiela R."/>
            <person name="Peplies J."/>
            <person name="Huws S.A."/>
            <person name="Newbold C.J."/>
            <person name="Golyshin P.N."/>
            <person name="Simon M.A."/>
            <person name="Lopez G."/>
            <person name="Yakimov M.M."/>
            <person name="Ferrer M."/>
        </authorList>
    </citation>
    <scope>NUCLEOTIDE SEQUENCE</scope>
</reference>
<gene>
    <name evidence="1" type="ORF">EVA_22077</name>
</gene>
<accession>J9F4J0</accession>
<sequence length="69" mass="7555">IVVPGFNDYAIGVQTSTNADGSPVTERLIAHITTSERLDGHDRETAERLVRLDVPDVDSVTFSVLDEED</sequence>